<evidence type="ECO:0000256" key="13">
    <source>
        <dbReference type="ARBA" id="ARBA00023180"/>
    </source>
</evidence>
<keyword evidence="3" id="KW-0328">Glycosyltransferase</keyword>
<evidence type="ECO:0000256" key="6">
    <source>
        <dbReference type="ARBA" id="ARBA00022723"/>
    </source>
</evidence>
<keyword evidence="6" id="KW-0479">Metal-binding</keyword>
<evidence type="ECO:0000256" key="3">
    <source>
        <dbReference type="ARBA" id="ARBA00022676"/>
    </source>
</evidence>
<keyword evidence="9" id="KW-1133">Transmembrane helix</keyword>
<keyword evidence="10" id="KW-0333">Golgi apparatus</keyword>
<accession>A0ABP9FSP0</accession>
<dbReference type="Pfam" id="PF02485">
    <property type="entry name" value="Branch"/>
    <property type="match status" value="1"/>
</dbReference>
<keyword evidence="7" id="KW-0256">Endoplasmic reticulum</keyword>
<evidence type="ECO:0000256" key="7">
    <source>
        <dbReference type="ARBA" id="ARBA00022824"/>
    </source>
</evidence>
<evidence type="ECO:0000256" key="8">
    <source>
        <dbReference type="ARBA" id="ARBA00022968"/>
    </source>
</evidence>
<evidence type="ECO:0000313" key="15">
    <source>
        <dbReference type="EMBL" id="GAA4911839.1"/>
    </source>
</evidence>
<keyword evidence="11" id="KW-0472">Membrane</keyword>
<evidence type="ECO:0000256" key="10">
    <source>
        <dbReference type="ARBA" id="ARBA00023034"/>
    </source>
</evidence>
<dbReference type="RefSeq" id="WP_345330207.1">
    <property type="nucleotide sequence ID" value="NZ_BAABJI010000002.1"/>
</dbReference>
<dbReference type="Proteomes" id="UP001501436">
    <property type="component" value="Unassembled WGS sequence"/>
</dbReference>
<proteinExistence type="predicted"/>
<keyword evidence="13" id="KW-0325">Glycoprotein</keyword>
<keyword evidence="12" id="KW-1015">Disulfide bond</keyword>
<organism evidence="15 16">
    <name type="scientific">Mucilaginibacter defluvii</name>
    <dbReference type="NCBI Taxonomy" id="1196019"/>
    <lineage>
        <taxon>Bacteria</taxon>
        <taxon>Pseudomonadati</taxon>
        <taxon>Bacteroidota</taxon>
        <taxon>Sphingobacteriia</taxon>
        <taxon>Sphingobacteriales</taxon>
        <taxon>Sphingobacteriaceae</taxon>
        <taxon>Mucilaginibacter</taxon>
    </lineage>
</organism>
<dbReference type="EMBL" id="BAABJI010000002">
    <property type="protein sequence ID" value="GAA4911839.1"/>
    <property type="molecule type" value="Genomic_DNA"/>
</dbReference>
<name>A0ABP9FSP0_9SPHI</name>
<keyword evidence="5" id="KW-0812">Transmembrane</keyword>
<evidence type="ECO:0000256" key="4">
    <source>
        <dbReference type="ARBA" id="ARBA00022679"/>
    </source>
</evidence>
<dbReference type="InterPro" id="IPR043538">
    <property type="entry name" value="XYLT"/>
</dbReference>
<evidence type="ECO:0000256" key="1">
    <source>
        <dbReference type="ARBA" id="ARBA00004323"/>
    </source>
</evidence>
<keyword evidence="4" id="KW-0808">Transferase</keyword>
<evidence type="ECO:0000256" key="12">
    <source>
        <dbReference type="ARBA" id="ARBA00023157"/>
    </source>
</evidence>
<evidence type="ECO:0000313" key="16">
    <source>
        <dbReference type="Proteomes" id="UP001501436"/>
    </source>
</evidence>
<comment type="subcellular location">
    <subcellularLocation>
        <location evidence="2">Endoplasmic reticulum membrane</location>
        <topology evidence="2">Single-pass type II membrane protein</topology>
    </subcellularLocation>
    <subcellularLocation>
        <location evidence="1">Golgi apparatus membrane</location>
        <topology evidence="1">Single-pass type II membrane protein</topology>
    </subcellularLocation>
</comment>
<dbReference type="PANTHER" id="PTHR46025:SF3">
    <property type="entry name" value="XYLOSYLTRANSFERASE OXT"/>
    <property type="match status" value="1"/>
</dbReference>
<keyword evidence="16" id="KW-1185">Reference proteome</keyword>
<evidence type="ECO:0000256" key="2">
    <source>
        <dbReference type="ARBA" id="ARBA00004648"/>
    </source>
</evidence>
<gene>
    <name evidence="15" type="ORF">GCM10023313_13500</name>
</gene>
<comment type="caution">
    <text evidence="15">The sequence shown here is derived from an EMBL/GenBank/DDBJ whole genome shotgun (WGS) entry which is preliminary data.</text>
</comment>
<evidence type="ECO:0000256" key="14">
    <source>
        <dbReference type="ARBA" id="ARBA00042865"/>
    </source>
</evidence>
<sequence length="280" mass="33089">MKLAHLILAHNHAEQLERLVNKLAHPDADVYVHIDAKVNLRPFESLKRFEKVYFITNRVKIYWGAFNMVEATVNSLEQIISSKNKYDYINLLSGHDYPIQPATAFINYLSDNPGKAFMSALLAETHCRDLLPRVQKYYLDNYRFPMRYRAQRLLNRILPPRKMPGNMVLVGRSQWFTLSVESVDYILKFWDAHPSFRNFMKFTWGPDEFVFQTILYNSPLKDKMVNDDLRYIDWTAGGKNPKTLTMDDADKLLESKKFFARKFDMQRHPDVLEYIDKHLL</sequence>
<dbReference type="InterPro" id="IPR003406">
    <property type="entry name" value="Glyco_trans_14"/>
</dbReference>
<evidence type="ECO:0000256" key="11">
    <source>
        <dbReference type="ARBA" id="ARBA00023136"/>
    </source>
</evidence>
<evidence type="ECO:0000256" key="5">
    <source>
        <dbReference type="ARBA" id="ARBA00022692"/>
    </source>
</evidence>
<reference evidence="16" key="1">
    <citation type="journal article" date="2019" name="Int. J. Syst. Evol. Microbiol.">
        <title>The Global Catalogue of Microorganisms (GCM) 10K type strain sequencing project: providing services to taxonomists for standard genome sequencing and annotation.</title>
        <authorList>
            <consortium name="The Broad Institute Genomics Platform"/>
            <consortium name="The Broad Institute Genome Sequencing Center for Infectious Disease"/>
            <person name="Wu L."/>
            <person name="Ma J."/>
        </authorList>
    </citation>
    <scope>NUCLEOTIDE SEQUENCE [LARGE SCALE GENOMIC DNA]</scope>
    <source>
        <strain evidence="16">JCM 18283</strain>
    </source>
</reference>
<dbReference type="PANTHER" id="PTHR46025">
    <property type="entry name" value="XYLOSYLTRANSFERASE OXT"/>
    <property type="match status" value="1"/>
</dbReference>
<evidence type="ECO:0000256" key="9">
    <source>
        <dbReference type="ARBA" id="ARBA00022989"/>
    </source>
</evidence>
<keyword evidence="8" id="KW-0735">Signal-anchor</keyword>
<protein>
    <recommendedName>
        <fullName evidence="14">Peptide O-xylosyltransferase</fullName>
    </recommendedName>
</protein>